<name>A0A517YKZ6_9BACT</name>
<evidence type="ECO:0000313" key="1">
    <source>
        <dbReference type="EMBL" id="QDU30880.1"/>
    </source>
</evidence>
<dbReference type="Proteomes" id="UP000315017">
    <property type="component" value="Chromosome"/>
</dbReference>
<organism evidence="1 2">
    <name type="scientific">Anatilimnocola aggregata</name>
    <dbReference type="NCBI Taxonomy" id="2528021"/>
    <lineage>
        <taxon>Bacteria</taxon>
        <taxon>Pseudomonadati</taxon>
        <taxon>Planctomycetota</taxon>
        <taxon>Planctomycetia</taxon>
        <taxon>Pirellulales</taxon>
        <taxon>Pirellulaceae</taxon>
        <taxon>Anatilimnocola</taxon>
    </lineage>
</organism>
<dbReference type="KEGG" id="aagg:ETAA8_60290"/>
<protein>
    <submittedName>
        <fullName evidence="1">Uncharacterized protein</fullName>
    </submittedName>
</protein>
<gene>
    <name evidence="1" type="ORF">ETAA8_60290</name>
</gene>
<reference evidence="1 2" key="1">
    <citation type="submission" date="2019-02" db="EMBL/GenBank/DDBJ databases">
        <title>Deep-cultivation of Planctomycetes and their phenomic and genomic characterization uncovers novel biology.</title>
        <authorList>
            <person name="Wiegand S."/>
            <person name="Jogler M."/>
            <person name="Boedeker C."/>
            <person name="Pinto D."/>
            <person name="Vollmers J."/>
            <person name="Rivas-Marin E."/>
            <person name="Kohn T."/>
            <person name="Peeters S.H."/>
            <person name="Heuer A."/>
            <person name="Rast P."/>
            <person name="Oberbeckmann S."/>
            <person name="Bunk B."/>
            <person name="Jeske O."/>
            <person name="Meyerdierks A."/>
            <person name="Storesund J.E."/>
            <person name="Kallscheuer N."/>
            <person name="Luecker S."/>
            <person name="Lage O.M."/>
            <person name="Pohl T."/>
            <person name="Merkel B.J."/>
            <person name="Hornburger P."/>
            <person name="Mueller R.-W."/>
            <person name="Bruemmer F."/>
            <person name="Labrenz M."/>
            <person name="Spormann A.M."/>
            <person name="Op den Camp H."/>
            <person name="Overmann J."/>
            <person name="Amann R."/>
            <person name="Jetten M.S.M."/>
            <person name="Mascher T."/>
            <person name="Medema M.H."/>
            <person name="Devos D.P."/>
            <person name="Kaster A.-K."/>
            <person name="Ovreas L."/>
            <person name="Rohde M."/>
            <person name="Galperin M.Y."/>
            <person name="Jogler C."/>
        </authorList>
    </citation>
    <scope>NUCLEOTIDE SEQUENCE [LARGE SCALE GENOMIC DNA]</scope>
    <source>
        <strain evidence="1 2">ETA_A8</strain>
    </source>
</reference>
<dbReference type="RefSeq" id="WP_145097098.1">
    <property type="nucleotide sequence ID" value="NZ_CP036274.1"/>
</dbReference>
<keyword evidence="2" id="KW-1185">Reference proteome</keyword>
<dbReference type="EMBL" id="CP036274">
    <property type="protein sequence ID" value="QDU30880.1"/>
    <property type="molecule type" value="Genomic_DNA"/>
</dbReference>
<evidence type="ECO:0000313" key="2">
    <source>
        <dbReference type="Proteomes" id="UP000315017"/>
    </source>
</evidence>
<dbReference type="AlphaFoldDB" id="A0A517YKZ6"/>
<proteinExistence type="predicted"/>
<sequence length="98" mass="11139">MPVHHFRIVCEDVAKARQVEVLVDYTVLGGLVQVGAIRPTKVTLYDVATNKIARELPVWTSTGRRLLRRSFLKNRSGFVALQHEIQSHFEQREALTAV</sequence>
<accession>A0A517YKZ6</accession>